<evidence type="ECO:0000256" key="5">
    <source>
        <dbReference type="ARBA" id="ARBA00023098"/>
    </source>
</evidence>
<evidence type="ECO:0000256" key="2">
    <source>
        <dbReference type="ARBA" id="ARBA00022490"/>
    </source>
</evidence>
<dbReference type="GO" id="GO:0008654">
    <property type="term" value="P:phospholipid biosynthetic process"/>
    <property type="evidence" value="ECO:0007669"/>
    <property type="project" value="UniProtKB-KW"/>
</dbReference>
<keyword evidence="6 10" id="KW-0594">Phospholipid biosynthesis</keyword>
<keyword evidence="11" id="KW-0012">Acyltransferase</keyword>
<comment type="caution">
    <text evidence="11">The sequence shown here is derived from an EMBL/GenBank/DDBJ whole genome shotgun (WGS) entry which is preliminary data.</text>
</comment>
<dbReference type="PANTHER" id="PTHR30100">
    <property type="entry name" value="FATTY ACID/PHOSPHOLIPID SYNTHESIS PROTEIN PLSX"/>
    <property type="match status" value="1"/>
</dbReference>
<dbReference type="Pfam" id="PF02504">
    <property type="entry name" value="FA_synthesis"/>
    <property type="match status" value="1"/>
</dbReference>
<comment type="subunit">
    <text evidence="9 10">Homodimer. Probably interacts with PlsY.</text>
</comment>
<evidence type="ECO:0000256" key="8">
    <source>
        <dbReference type="ARBA" id="ARBA00024069"/>
    </source>
</evidence>
<protein>
    <recommendedName>
        <fullName evidence="8 10">Phosphate acyltransferase</fullName>
        <ecNumber evidence="8 10">2.3.1.274</ecNumber>
    </recommendedName>
    <alternativeName>
        <fullName evidence="10">Acyl-ACP phosphotransacylase</fullName>
    </alternativeName>
    <alternativeName>
        <fullName evidence="10">Acyl-[acyl-carrier-protein]--phosphate acyltransferase</fullName>
    </alternativeName>
    <alternativeName>
        <fullName evidence="10">Phosphate-acyl-ACP acyltransferase</fullName>
    </alternativeName>
</protein>
<evidence type="ECO:0000313" key="11">
    <source>
        <dbReference type="EMBL" id="TET60807.1"/>
    </source>
</evidence>
<organism evidence="11 12">
    <name type="scientific">Aerophobetes bacterium</name>
    <dbReference type="NCBI Taxonomy" id="2030807"/>
    <lineage>
        <taxon>Bacteria</taxon>
        <taxon>Candidatus Aerophobota</taxon>
    </lineage>
</organism>
<comment type="similarity">
    <text evidence="10">Belongs to the PlsX family.</text>
</comment>
<dbReference type="Proteomes" id="UP000319130">
    <property type="component" value="Unassembled WGS sequence"/>
</dbReference>
<keyword evidence="7 10" id="KW-1208">Phospholipid metabolism</keyword>
<keyword evidence="4 10" id="KW-0808">Transferase</keyword>
<evidence type="ECO:0000256" key="9">
    <source>
        <dbReference type="ARBA" id="ARBA00046608"/>
    </source>
</evidence>
<comment type="catalytic activity">
    <reaction evidence="1 10">
        <text>a fatty acyl-[ACP] + phosphate = an acyl phosphate + holo-[ACP]</text>
        <dbReference type="Rhea" id="RHEA:42292"/>
        <dbReference type="Rhea" id="RHEA-COMP:9685"/>
        <dbReference type="Rhea" id="RHEA-COMP:14125"/>
        <dbReference type="ChEBI" id="CHEBI:43474"/>
        <dbReference type="ChEBI" id="CHEBI:59918"/>
        <dbReference type="ChEBI" id="CHEBI:64479"/>
        <dbReference type="ChEBI" id="CHEBI:138651"/>
        <dbReference type="EC" id="2.3.1.274"/>
    </reaction>
</comment>
<dbReference type="PANTHER" id="PTHR30100:SF1">
    <property type="entry name" value="PHOSPHATE ACYLTRANSFERASE"/>
    <property type="match status" value="1"/>
</dbReference>
<evidence type="ECO:0000256" key="6">
    <source>
        <dbReference type="ARBA" id="ARBA00023209"/>
    </source>
</evidence>
<dbReference type="InterPro" id="IPR003664">
    <property type="entry name" value="FA_synthesis"/>
</dbReference>
<evidence type="ECO:0000313" key="12">
    <source>
        <dbReference type="Proteomes" id="UP000319130"/>
    </source>
</evidence>
<dbReference type="EC" id="2.3.1.274" evidence="8 10"/>
<name>A0A523W1A6_UNCAE</name>
<dbReference type="UniPathway" id="UPA00085"/>
<evidence type="ECO:0000256" key="4">
    <source>
        <dbReference type="ARBA" id="ARBA00022679"/>
    </source>
</evidence>
<evidence type="ECO:0000256" key="10">
    <source>
        <dbReference type="HAMAP-Rule" id="MF_00019"/>
    </source>
</evidence>
<evidence type="ECO:0000256" key="3">
    <source>
        <dbReference type="ARBA" id="ARBA00022516"/>
    </source>
</evidence>
<keyword evidence="3 10" id="KW-0444">Lipid biosynthesis</keyword>
<sequence>MRVAVDAMGTEKGVGIVIEGALKAIEENSEIEVVLVGDEMKIEGKIKSLCPGESPFSIIHAPEMIEMADPAAASLKTKKKSSISVAVDLVKEGKVDGLVSAGNTGAIMASSLLKLGKVGGVKRPCLAAVFPTLDGGKVVILDVGANVDCRPEHLFQFAVMGSIYAYKVLKRRKPRVGLLSVGAEENKGNELVLQSHRLLRQSSLNFVGNIEGGDITGGGVEVVVCDGFVGNIILKFAEGLARTALAIVDKELKGVLLGLRGMVLGEWPERLKKDLDYAEYGGVPLLGVRGVCVIAHGASSGKAIKNAILASFQYGQGRINQHIEIALAKTRVKHEPKKG</sequence>
<dbReference type="GO" id="GO:0005737">
    <property type="term" value="C:cytoplasm"/>
    <property type="evidence" value="ECO:0007669"/>
    <property type="project" value="UniProtKB-SubCell"/>
</dbReference>
<comment type="subcellular location">
    <subcellularLocation>
        <location evidence="10">Cytoplasm</location>
    </subcellularLocation>
    <text evidence="10">Associated with the membrane possibly through PlsY.</text>
</comment>
<keyword evidence="5 10" id="KW-0443">Lipid metabolism</keyword>
<dbReference type="AlphaFoldDB" id="A0A523W1A6"/>
<dbReference type="GO" id="GO:0006633">
    <property type="term" value="P:fatty acid biosynthetic process"/>
    <property type="evidence" value="ECO:0007669"/>
    <property type="project" value="UniProtKB-UniRule"/>
</dbReference>
<evidence type="ECO:0000256" key="1">
    <source>
        <dbReference type="ARBA" id="ARBA00001232"/>
    </source>
</evidence>
<dbReference type="HAMAP" id="MF_00019">
    <property type="entry name" value="PlsX"/>
    <property type="match status" value="1"/>
</dbReference>
<proteinExistence type="inferred from homology"/>
<comment type="function">
    <text evidence="10">Catalyzes the reversible formation of acyl-phosphate (acyl-PO(4)) from acyl-[acyl-carrier-protein] (acyl-ACP). This enzyme utilizes acyl-ACP as fatty acyl donor, but not acyl-CoA.</text>
</comment>
<dbReference type="GO" id="GO:0043811">
    <property type="term" value="F:phosphate:acyl-[acyl carrier protein] acyltransferase activity"/>
    <property type="evidence" value="ECO:0007669"/>
    <property type="project" value="UniProtKB-UniRule"/>
</dbReference>
<dbReference type="SUPFAM" id="SSF53659">
    <property type="entry name" value="Isocitrate/Isopropylmalate dehydrogenase-like"/>
    <property type="match status" value="1"/>
</dbReference>
<dbReference type="PIRSF" id="PIRSF002465">
    <property type="entry name" value="Phsphlp_syn_PlsX"/>
    <property type="match status" value="1"/>
</dbReference>
<dbReference type="NCBIfam" id="TIGR00182">
    <property type="entry name" value="plsX"/>
    <property type="match status" value="1"/>
</dbReference>
<reference evidence="11 12" key="1">
    <citation type="submission" date="2019-03" db="EMBL/GenBank/DDBJ databases">
        <title>Metabolic potential of uncultured bacteria and archaea associated with petroleum seepage in deep-sea sediments.</title>
        <authorList>
            <person name="Dong X."/>
            <person name="Hubert C."/>
        </authorList>
    </citation>
    <scope>NUCLEOTIDE SEQUENCE [LARGE SCALE GENOMIC DNA]</scope>
    <source>
        <strain evidence="11">E29_bin52</strain>
    </source>
</reference>
<keyword evidence="2 10" id="KW-0963">Cytoplasm</keyword>
<accession>A0A523W1A6</accession>
<comment type="pathway">
    <text evidence="10">Lipid metabolism; phospholipid metabolism.</text>
</comment>
<dbReference type="InterPro" id="IPR012281">
    <property type="entry name" value="Phospholipid_synth_PlsX-like"/>
</dbReference>
<dbReference type="EMBL" id="SOIZ01000282">
    <property type="protein sequence ID" value="TET60807.1"/>
    <property type="molecule type" value="Genomic_DNA"/>
</dbReference>
<dbReference type="Gene3D" id="3.40.718.10">
    <property type="entry name" value="Isopropylmalate Dehydrogenase"/>
    <property type="match status" value="1"/>
</dbReference>
<gene>
    <name evidence="10 11" type="primary">plsX</name>
    <name evidence="11" type="ORF">E3J48_06300</name>
</gene>
<evidence type="ECO:0000256" key="7">
    <source>
        <dbReference type="ARBA" id="ARBA00023264"/>
    </source>
</evidence>